<accession>A0A6A6NT26</accession>
<dbReference type="InterPro" id="IPR056125">
    <property type="entry name" value="DUF7708"/>
</dbReference>
<evidence type="ECO:0000313" key="2">
    <source>
        <dbReference type="EMBL" id="KAF2454925.1"/>
    </source>
</evidence>
<keyword evidence="3" id="KW-1185">Reference proteome</keyword>
<organism evidence="2 3">
    <name type="scientific">Lineolata rhizophorae</name>
    <dbReference type="NCBI Taxonomy" id="578093"/>
    <lineage>
        <taxon>Eukaryota</taxon>
        <taxon>Fungi</taxon>
        <taxon>Dikarya</taxon>
        <taxon>Ascomycota</taxon>
        <taxon>Pezizomycotina</taxon>
        <taxon>Dothideomycetes</taxon>
        <taxon>Dothideomycetes incertae sedis</taxon>
        <taxon>Lineolatales</taxon>
        <taxon>Lineolataceae</taxon>
        <taxon>Lineolata</taxon>
    </lineage>
</organism>
<dbReference type="PANTHER" id="PTHR40619:SF3">
    <property type="entry name" value="FUNGAL STAND N-TERMINAL GOODBYE DOMAIN-CONTAINING PROTEIN"/>
    <property type="match status" value="1"/>
</dbReference>
<dbReference type="Pfam" id="PF24809">
    <property type="entry name" value="DUF7708"/>
    <property type="match status" value="1"/>
</dbReference>
<evidence type="ECO:0000313" key="3">
    <source>
        <dbReference type="Proteomes" id="UP000799766"/>
    </source>
</evidence>
<evidence type="ECO:0000259" key="1">
    <source>
        <dbReference type="Pfam" id="PF24809"/>
    </source>
</evidence>
<dbReference type="AlphaFoldDB" id="A0A6A6NT26"/>
<gene>
    <name evidence="2" type="ORF">BDY21DRAFT_373792</name>
</gene>
<name>A0A6A6NT26_9PEZI</name>
<proteinExistence type="predicted"/>
<dbReference type="Proteomes" id="UP000799766">
    <property type="component" value="Unassembled WGS sequence"/>
</dbReference>
<protein>
    <recommendedName>
        <fullName evidence="1">DUF7708 domain-containing protein</fullName>
    </recommendedName>
</protein>
<dbReference type="PANTHER" id="PTHR40619">
    <property type="entry name" value="FUNGAL STAND N-TERMINAL GOODBYE DOMAIN-CONTAINING PROTEIN"/>
    <property type="match status" value="1"/>
</dbReference>
<feature type="domain" description="DUF7708" evidence="1">
    <location>
        <begin position="167"/>
        <end position="290"/>
    </location>
</feature>
<dbReference type="EMBL" id="MU001689">
    <property type="protein sequence ID" value="KAF2454925.1"/>
    <property type="molecule type" value="Genomic_DNA"/>
</dbReference>
<dbReference type="OrthoDB" id="5419927at2759"/>
<reference evidence="2" key="1">
    <citation type="journal article" date="2020" name="Stud. Mycol.">
        <title>101 Dothideomycetes genomes: a test case for predicting lifestyles and emergence of pathogens.</title>
        <authorList>
            <person name="Haridas S."/>
            <person name="Albert R."/>
            <person name="Binder M."/>
            <person name="Bloem J."/>
            <person name="Labutti K."/>
            <person name="Salamov A."/>
            <person name="Andreopoulos B."/>
            <person name="Baker S."/>
            <person name="Barry K."/>
            <person name="Bills G."/>
            <person name="Bluhm B."/>
            <person name="Cannon C."/>
            <person name="Castanera R."/>
            <person name="Culley D."/>
            <person name="Daum C."/>
            <person name="Ezra D."/>
            <person name="Gonzalez J."/>
            <person name="Henrissat B."/>
            <person name="Kuo A."/>
            <person name="Liang C."/>
            <person name="Lipzen A."/>
            <person name="Lutzoni F."/>
            <person name="Magnuson J."/>
            <person name="Mondo S."/>
            <person name="Nolan M."/>
            <person name="Ohm R."/>
            <person name="Pangilinan J."/>
            <person name="Park H.-J."/>
            <person name="Ramirez L."/>
            <person name="Alfaro M."/>
            <person name="Sun H."/>
            <person name="Tritt A."/>
            <person name="Yoshinaga Y."/>
            <person name="Zwiers L.-H."/>
            <person name="Turgeon B."/>
            <person name="Goodwin S."/>
            <person name="Spatafora J."/>
            <person name="Crous P."/>
            <person name="Grigoriev I."/>
        </authorList>
    </citation>
    <scope>NUCLEOTIDE SEQUENCE</scope>
    <source>
        <strain evidence="2">ATCC 16933</strain>
    </source>
</reference>
<sequence>MSANELSESQTDVNELLKEPDQTKSYLLEIVEKYVSRSQNTLDGTLHPGLDASSSLVRFDAERHTFVANVPENDNTDLEKFSNEAQAEEEQFIQALKEYEMTAKDKYKTGINVDDVHTMQQVWDVVDQAMQKYQNDDDKRLWGRIRGAFRKLGEHEKAIDGWLGLLPKESHYLSVLCGGLKLILTAAARMRKVNEEIFEALQEIPSILNGAQRVLRVYRDSEKLQTYSSALYASVLKAMGHMLGYLRVKSLRKASKAFLAQSSFELKLSEKIVEIRRCRDAFNGEATVCSTEMLNKVQQVLSSVNKTSESVLQEIVSIEKFLGFAFQEQLRTQAEIRTGLKALEERDRELKRRQSELRQKLDAQTATLNSVMQLLKASPKGVEEAYIGRRRLDAPHSSNSLQLTFSNSKKVKQARRILLSRLDYDDEATRQDVVTNYALAATLCREDQERCLYAIKSAVLASWVQVPVPAVLLINGNSTKVQRRSALSFVCAKLVYSLDQLRSTSTSKESIFALHFFCGENVDRDGTNTPCGVVNSLLAQLLTACKRTDLSNVVKLGDFDSDDPGAVYERFECTLDELPETAVVFCIVDGLSFYVDDEKTSRDAERLFRWLVRLTRRRPKGRKGKKGCIFKLLITAPIRLHVWEVERLGGDEVLEVPRRLPNGGGFTEMKWELGIGRQLEELA</sequence>